<feature type="domain" description="DUF5680" evidence="1">
    <location>
        <begin position="50"/>
        <end position="155"/>
    </location>
</feature>
<gene>
    <name evidence="2" type="ORF">BPA01_29780</name>
</gene>
<comment type="caution">
    <text evidence="2">The sequence shown here is derived from an EMBL/GenBank/DDBJ whole genome shotgun (WGS) entry which is preliminary data.</text>
</comment>
<evidence type="ECO:0000313" key="3">
    <source>
        <dbReference type="Proteomes" id="UP000316882"/>
    </source>
</evidence>
<protein>
    <recommendedName>
        <fullName evidence="1">DUF5680 domain-containing protein</fullName>
    </recommendedName>
</protein>
<dbReference type="Pfam" id="PF18931">
    <property type="entry name" value="DUF5680"/>
    <property type="match status" value="1"/>
</dbReference>
<evidence type="ECO:0000313" key="2">
    <source>
        <dbReference type="EMBL" id="GEB33398.1"/>
    </source>
</evidence>
<proteinExistence type="predicted"/>
<dbReference type="InterPro" id="IPR043735">
    <property type="entry name" value="DUF5680"/>
</dbReference>
<dbReference type="Proteomes" id="UP000316882">
    <property type="component" value="Unassembled WGS sequence"/>
</dbReference>
<name>A0A4Y3PPU3_BREPA</name>
<keyword evidence="3" id="KW-1185">Reference proteome</keyword>
<sequence length="157" mass="17995">MRELFSVADLEAFVVQAKQHTYVGGAKRLLPYRLGSKDIQYASGDWAYHDSYLGESDFIGQEVVYFQKSPVWAMNYFGYITKPERIDAHAAGLVIKASLSKMYAEGRFLGAFEHAQDDLRYVDTNEGNVTLFQGKEFIYRQDEIVYELLYHGGLLKK</sequence>
<dbReference type="AlphaFoldDB" id="A0A4Y3PPU3"/>
<evidence type="ECO:0000259" key="1">
    <source>
        <dbReference type="Pfam" id="PF18931"/>
    </source>
</evidence>
<dbReference type="STRING" id="54914.AV540_00845"/>
<dbReference type="EMBL" id="BJMH01000013">
    <property type="protein sequence ID" value="GEB33398.1"/>
    <property type="molecule type" value="Genomic_DNA"/>
</dbReference>
<organism evidence="2 3">
    <name type="scientific">Brevibacillus parabrevis</name>
    <dbReference type="NCBI Taxonomy" id="54914"/>
    <lineage>
        <taxon>Bacteria</taxon>
        <taxon>Bacillati</taxon>
        <taxon>Bacillota</taxon>
        <taxon>Bacilli</taxon>
        <taxon>Bacillales</taxon>
        <taxon>Paenibacillaceae</taxon>
        <taxon>Brevibacillus</taxon>
    </lineage>
</organism>
<dbReference type="RefSeq" id="WP_122963727.1">
    <property type="nucleotide sequence ID" value="NZ_BJMH01000013.1"/>
</dbReference>
<accession>A0A4Y3PPU3</accession>
<reference evidence="2 3" key="1">
    <citation type="submission" date="2019-06" db="EMBL/GenBank/DDBJ databases">
        <title>Whole genome shotgun sequence of Brevibacillus parabrevis NBRC 12334.</title>
        <authorList>
            <person name="Hosoyama A."/>
            <person name="Uohara A."/>
            <person name="Ohji S."/>
            <person name="Ichikawa N."/>
        </authorList>
    </citation>
    <scope>NUCLEOTIDE SEQUENCE [LARGE SCALE GENOMIC DNA]</scope>
    <source>
        <strain evidence="2 3">NBRC 12334</strain>
    </source>
</reference>